<dbReference type="InterPro" id="IPR013424">
    <property type="entry name" value="Ice-binding_C"/>
</dbReference>
<organism evidence="2 3">
    <name type="scientific">Cerasicoccus arenae</name>
    <dbReference type="NCBI Taxonomy" id="424488"/>
    <lineage>
        <taxon>Bacteria</taxon>
        <taxon>Pseudomonadati</taxon>
        <taxon>Verrucomicrobiota</taxon>
        <taxon>Opitutia</taxon>
        <taxon>Puniceicoccales</taxon>
        <taxon>Cerasicoccaceae</taxon>
        <taxon>Cerasicoccus</taxon>
    </lineage>
</organism>
<feature type="domain" description="Ice-binding protein C-terminal" evidence="1">
    <location>
        <begin position="259"/>
        <end position="283"/>
    </location>
</feature>
<reference evidence="2" key="2">
    <citation type="submission" date="2020-09" db="EMBL/GenBank/DDBJ databases">
        <authorList>
            <person name="Sun Q."/>
            <person name="Kim S."/>
        </authorList>
    </citation>
    <scope>NUCLEOTIDE SEQUENCE</scope>
    <source>
        <strain evidence="2">KCTC 12870</strain>
    </source>
</reference>
<reference evidence="2" key="1">
    <citation type="journal article" date="2014" name="Int. J. Syst. Evol. Microbiol.">
        <title>Complete genome sequence of Corynebacterium casei LMG S-19264T (=DSM 44701T), isolated from a smear-ripened cheese.</title>
        <authorList>
            <consortium name="US DOE Joint Genome Institute (JGI-PGF)"/>
            <person name="Walter F."/>
            <person name="Albersmeier A."/>
            <person name="Kalinowski J."/>
            <person name="Ruckert C."/>
        </authorList>
    </citation>
    <scope>NUCLEOTIDE SEQUENCE</scope>
    <source>
        <strain evidence="2">KCTC 12870</strain>
    </source>
</reference>
<keyword evidence="3" id="KW-1185">Reference proteome</keyword>
<evidence type="ECO:0000259" key="1">
    <source>
        <dbReference type="Pfam" id="PF07589"/>
    </source>
</evidence>
<name>A0A8J3DL13_9BACT</name>
<evidence type="ECO:0000313" key="3">
    <source>
        <dbReference type="Proteomes" id="UP000642829"/>
    </source>
</evidence>
<dbReference type="EMBL" id="BMXG01000014">
    <property type="protein sequence ID" value="GHC05808.1"/>
    <property type="molecule type" value="Genomic_DNA"/>
</dbReference>
<accession>A0A8J3DL13</accession>
<sequence>MQVPRKNLFVSVVLGTGLLMTAQAQVLMLNFRATGAPTGANLTNSPYNTENPSFSDTTWNNRSNSDVASGLFWADGSASTGVGYNLGIADLATSTIVDLSSEVGKSSNLGSDTNTGIYVGNSVATGGIFDGTAADRLQVGLQITGLAAGTYEIYVTGRNTNGQSSGILPYTFYAGTGTAGQNFDFSGYNSESVTFNGTASTESWIEAGETDGNYGKFTITLAAGEAINIVSNGDGGKATSSSPVGSANRGFLNSVQIVSIPEPHTWALILGLGALAVVSIRRRQV</sequence>
<evidence type="ECO:0000313" key="2">
    <source>
        <dbReference type="EMBL" id="GHC05808.1"/>
    </source>
</evidence>
<dbReference type="AlphaFoldDB" id="A0A8J3DL13"/>
<dbReference type="Pfam" id="PF07589">
    <property type="entry name" value="PEP-CTERM"/>
    <property type="match status" value="1"/>
</dbReference>
<gene>
    <name evidence="2" type="ORF">GCM10007047_23490</name>
</gene>
<dbReference type="Proteomes" id="UP000642829">
    <property type="component" value="Unassembled WGS sequence"/>
</dbReference>
<protein>
    <recommendedName>
        <fullName evidence="1">Ice-binding protein C-terminal domain-containing protein</fullName>
    </recommendedName>
</protein>
<comment type="caution">
    <text evidence="2">The sequence shown here is derived from an EMBL/GenBank/DDBJ whole genome shotgun (WGS) entry which is preliminary data.</text>
</comment>
<proteinExistence type="predicted"/>